<dbReference type="Proteomes" id="UP000304953">
    <property type="component" value="Unassembled WGS sequence"/>
</dbReference>
<organism evidence="1 2">
    <name type="scientific">Petralouisia muris</name>
    <dbReference type="NCBI Taxonomy" id="3032872"/>
    <lineage>
        <taxon>Bacteria</taxon>
        <taxon>Bacillati</taxon>
        <taxon>Bacillota</taxon>
        <taxon>Clostridia</taxon>
        <taxon>Lachnospirales</taxon>
        <taxon>Lachnospiraceae</taxon>
        <taxon>Petralouisia</taxon>
    </lineage>
</organism>
<comment type="caution">
    <text evidence="1">The sequence shown here is derived from an EMBL/GenBank/DDBJ whole genome shotgun (WGS) entry which is preliminary data.</text>
</comment>
<name>A0AC61S216_9FIRM</name>
<protein>
    <submittedName>
        <fullName evidence="1">Sigma-70 family RNA polymerase sigma factor</fullName>
    </submittedName>
</protein>
<sequence>MEDTAIIDLFWERKEAAIEELSGKYSGYCYKIAWNLLMNHEDSEECLNDTWLSAWNYMPPKRPSRLAVFVGRITRGLAIDCFRKKHAAKRPDAHRADVCFEMDELSLSYTIEEQMAEKKLLEEIEKFLWKLPKADRDIFIRRYWYLDPICEIAKRHKASAGCIKTNLCRNRKKLFRILEQEVMGQ</sequence>
<dbReference type="EMBL" id="SRYA01000003">
    <property type="protein sequence ID" value="TGY97951.1"/>
    <property type="molecule type" value="Genomic_DNA"/>
</dbReference>
<evidence type="ECO:0000313" key="2">
    <source>
        <dbReference type="Proteomes" id="UP000304953"/>
    </source>
</evidence>
<gene>
    <name evidence="1" type="ORF">E5329_02195</name>
</gene>
<proteinExistence type="predicted"/>
<accession>A0AC61S216</accession>
<evidence type="ECO:0000313" key="1">
    <source>
        <dbReference type="EMBL" id="TGY97951.1"/>
    </source>
</evidence>
<reference evidence="1" key="1">
    <citation type="submission" date="2019-04" db="EMBL/GenBank/DDBJ databases">
        <title>Microbes associate with the intestines of laboratory mice.</title>
        <authorList>
            <person name="Navarre W."/>
            <person name="Wong E."/>
            <person name="Huang K."/>
            <person name="Tropini C."/>
            <person name="Ng K."/>
            <person name="Yu B."/>
        </authorList>
    </citation>
    <scope>NUCLEOTIDE SEQUENCE</scope>
    <source>
        <strain evidence="1">NM01_1-7b</strain>
    </source>
</reference>
<keyword evidence="2" id="KW-1185">Reference proteome</keyword>